<keyword evidence="3" id="KW-1185">Reference proteome</keyword>
<reference evidence="2" key="1">
    <citation type="submission" date="2021-03" db="EMBL/GenBank/DDBJ databases">
        <title>Draft genome sequence of rust myrtle Austropuccinia psidii MF-1, a brazilian biotype.</title>
        <authorList>
            <person name="Quecine M.C."/>
            <person name="Pachon D.M.R."/>
            <person name="Bonatelli M.L."/>
            <person name="Correr F.H."/>
            <person name="Franceschini L.M."/>
            <person name="Leite T.F."/>
            <person name="Margarido G.R.A."/>
            <person name="Almeida C.A."/>
            <person name="Ferrarezi J.A."/>
            <person name="Labate C.A."/>
        </authorList>
    </citation>
    <scope>NUCLEOTIDE SEQUENCE</scope>
    <source>
        <strain evidence="2">MF-1</strain>
    </source>
</reference>
<feature type="compositionally biased region" description="Basic and acidic residues" evidence="1">
    <location>
        <begin position="33"/>
        <end position="46"/>
    </location>
</feature>
<feature type="region of interest" description="Disordered" evidence="1">
    <location>
        <begin position="79"/>
        <end position="102"/>
    </location>
</feature>
<feature type="region of interest" description="Disordered" evidence="1">
    <location>
        <begin position="21"/>
        <end position="46"/>
    </location>
</feature>
<sequence>MYMDFLVFENFNQIIVEENPKISLSSKESIPPETDRKLKGKDTEDSEAIEKIKDELKKMRRNFDMAIEDPERWLALELSGINETHEGESPQKKCKMDPKPPE</sequence>
<feature type="compositionally biased region" description="Basic and acidic residues" evidence="1">
    <location>
        <begin position="83"/>
        <end position="102"/>
    </location>
</feature>
<evidence type="ECO:0000313" key="3">
    <source>
        <dbReference type="Proteomes" id="UP000765509"/>
    </source>
</evidence>
<comment type="caution">
    <text evidence="2">The sequence shown here is derived from an EMBL/GenBank/DDBJ whole genome shotgun (WGS) entry which is preliminary data.</text>
</comment>
<dbReference type="AlphaFoldDB" id="A0A9Q3HIR4"/>
<protein>
    <submittedName>
        <fullName evidence="2">Uncharacterized protein</fullName>
    </submittedName>
</protein>
<gene>
    <name evidence="2" type="ORF">O181_045452</name>
</gene>
<dbReference type="EMBL" id="AVOT02018675">
    <property type="protein sequence ID" value="MBW0505737.1"/>
    <property type="molecule type" value="Genomic_DNA"/>
</dbReference>
<accession>A0A9Q3HIR4</accession>
<evidence type="ECO:0000256" key="1">
    <source>
        <dbReference type="SAM" id="MobiDB-lite"/>
    </source>
</evidence>
<name>A0A9Q3HIR4_9BASI</name>
<evidence type="ECO:0000313" key="2">
    <source>
        <dbReference type="EMBL" id="MBW0505737.1"/>
    </source>
</evidence>
<proteinExistence type="predicted"/>
<organism evidence="2 3">
    <name type="scientific">Austropuccinia psidii MF-1</name>
    <dbReference type="NCBI Taxonomy" id="1389203"/>
    <lineage>
        <taxon>Eukaryota</taxon>
        <taxon>Fungi</taxon>
        <taxon>Dikarya</taxon>
        <taxon>Basidiomycota</taxon>
        <taxon>Pucciniomycotina</taxon>
        <taxon>Pucciniomycetes</taxon>
        <taxon>Pucciniales</taxon>
        <taxon>Sphaerophragmiaceae</taxon>
        <taxon>Austropuccinia</taxon>
    </lineage>
</organism>
<dbReference type="Proteomes" id="UP000765509">
    <property type="component" value="Unassembled WGS sequence"/>
</dbReference>